<gene>
    <name evidence="2" type="ORF">OPV22_012327</name>
</gene>
<accession>A0AAV8R7B5</accession>
<reference evidence="2 3" key="1">
    <citation type="submission" date="2022-12" db="EMBL/GenBank/DDBJ databases">
        <title>Chromosome-scale assembly of the Ensete ventricosum genome.</title>
        <authorList>
            <person name="Dussert Y."/>
            <person name="Stocks J."/>
            <person name="Wendawek A."/>
            <person name="Woldeyes F."/>
            <person name="Nichols R.A."/>
            <person name="Borrell J.S."/>
        </authorList>
    </citation>
    <scope>NUCLEOTIDE SEQUENCE [LARGE SCALE GENOMIC DNA]</scope>
    <source>
        <strain evidence="3">cv. Maze</strain>
        <tissue evidence="2">Seeds</tissue>
    </source>
</reference>
<dbReference type="EMBL" id="JAQQAF010000004">
    <property type="protein sequence ID" value="KAJ8490606.1"/>
    <property type="molecule type" value="Genomic_DNA"/>
</dbReference>
<sequence length="167" mass="19074">MGSLGWAIRRPPRGAVESYLRRPRPPHHRHRRLLPRHPVLLFSDVFRQSRRRLRRENVAAASVEKLEFADADETAPLPRSLSPGLAGTGRGMSTRPVEPPPHGERLNMNRNTQSVFDNPNIDEKSKPFLMAYEEGLQSQEELKQHRLGFHQEMPVDRQACLGGFTTL</sequence>
<keyword evidence="3" id="KW-1185">Reference proteome</keyword>
<feature type="compositionally biased region" description="Polar residues" evidence="1">
    <location>
        <begin position="108"/>
        <end position="117"/>
    </location>
</feature>
<dbReference type="AlphaFoldDB" id="A0AAV8R7B5"/>
<protein>
    <submittedName>
        <fullName evidence="2">Uncharacterized protein</fullName>
    </submittedName>
</protein>
<name>A0AAV8R7B5_ENSVE</name>
<dbReference type="Proteomes" id="UP001222027">
    <property type="component" value="Unassembled WGS sequence"/>
</dbReference>
<organism evidence="2 3">
    <name type="scientific">Ensete ventricosum</name>
    <name type="common">Abyssinian banana</name>
    <name type="synonym">Musa ensete</name>
    <dbReference type="NCBI Taxonomy" id="4639"/>
    <lineage>
        <taxon>Eukaryota</taxon>
        <taxon>Viridiplantae</taxon>
        <taxon>Streptophyta</taxon>
        <taxon>Embryophyta</taxon>
        <taxon>Tracheophyta</taxon>
        <taxon>Spermatophyta</taxon>
        <taxon>Magnoliopsida</taxon>
        <taxon>Liliopsida</taxon>
        <taxon>Zingiberales</taxon>
        <taxon>Musaceae</taxon>
        <taxon>Ensete</taxon>
    </lineage>
</organism>
<evidence type="ECO:0000313" key="2">
    <source>
        <dbReference type="EMBL" id="KAJ8490606.1"/>
    </source>
</evidence>
<evidence type="ECO:0000256" key="1">
    <source>
        <dbReference type="SAM" id="MobiDB-lite"/>
    </source>
</evidence>
<evidence type="ECO:0000313" key="3">
    <source>
        <dbReference type="Proteomes" id="UP001222027"/>
    </source>
</evidence>
<comment type="caution">
    <text evidence="2">The sequence shown here is derived from an EMBL/GenBank/DDBJ whole genome shotgun (WGS) entry which is preliminary data.</text>
</comment>
<proteinExistence type="predicted"/>
<feature type="region of interest" description="Disordered" evidence="1">
    <location>
        <begin position="69"/>
        <end position="120"/>
    </location>
</feature>